<protein>
    <submittedName>
        <fullName evidence="1">Uncharacterized protein</fullName>
    </submittedName>
</protein>
<evidence type="ECO:0000313" key="1">
    <source>
        <dbReference type="EMBL" id="ANP52384.1"/>
    </source>
</evidence>
<sequence>MVGAQAAQITLGDFTDAFGTAAHDGSPDPGGSGQLVAELGREQDVVTQALPSTAEELLIATGAQAVQLGRVQERDAEFVGSADGGDAALLARSPVGDRHAHRAQTDFLGLEALAAEGVLGEVRGALCHVLDARDTTPGGHGARIA</sequence>
<dbReference type="AlphaFoldDB" id="A0A1B1B0P5"/>
<dbReference type="KEGG" id="sgs:AVL59_25135"/>
<proteinExistence type="predicted"/>
<gene>
    <name evidence="1" type="ORF">AVL59_25135</name>
</gene>
<reference evidence="1 2" key="1">
    <citation type="submission" date="2016-06" db="EMBL/GenBank/DDBJ databases">
        <title>Complete genome sequence of Streptomyces griseochromogenes ATCC 14511, the Blasticidin S producer.</title>
        <authorList>
            <person name="Wu L."/>
        </authorList>
    </citation>
    <scope>NUCLEOTIDE SEQUENCE [LARGE SCALE GENOMIC DNA]</scope>
    <source>
        <strain evidence="1 2">ATCC 14511</strain>
    </source>
</reference>
<organism evidence="1 2">
    <name type="scientific">Streptomyces griseochromogenes</name>
    <dbReference type="NCBI Taxonomy" id="68214"/>
    <lineage>
        <taxon>Bacteria</taxon>
        <taxon>Bacillati</taxon>
        <taxon>Actinomycetota</taxon>
        <taxon>Actinomycetes</taxon>
        <taxon>Kitasatosporales</taxon>
        <taxon>Streptomycetaceae</taxon>
        <taxon>Streptomyces</taxon>
    </lineage>
</organism>
<accession>A0A1B1B0P5</accession>
<evidence type="ECO:0000313" key="2">
    <source>
        <dbReference type="Proteomes" id="UP000092659"/>
    </source>
</evidence>
<dbReference type="EMBL" id="CP016279">
    <property type="protein sequence ID" value="ANP52384.1"/>
    <property type="molecule type" value="Genomic_DNA"/>
</dbReference>
<dbReference type="Proteomes" id="UP000092659">
    <property type="component" value="Chromosome"/>
</dbReference>
<name>A0A1B1B0P5_9ACTN</name>